<feature type="region of interest" description="N-terminal hotdog fold" evidence="9">
    <location>
        <begin position="927"/>
        <end position="1052"/>
    </location>
</feature>
<dbReference type="Gene3D" id="3.40.50.720">
    <property type="entry name" value="NAD(P)-binding Rossmann-like Domain"/>
    <property type="match status" value="2"/>
</dbReference>
<dbReference type="Pfam" id="PF21089">
    <property type="entry name" value="PKS_DH_N"/>
    <property type="match status" value="1"/>
</dbReference>
<dbReference type="Gene3D" id="3.40.366.10">
    <property type="entry name" value="Malonyl-Coenzyme A Acyl Carrier Protein, domain 2"/>
    <property type="match status" value="2"/>
</dbReference>
<evidence type="ECO:0000256" key="8">
    <source>
        <dbReference type="ARBA" id="ARBA00023315"/>
    </source>
</evidence>
<feature type="domain" description="Carrier" evidence="11">
    <location>
        <begin position="1700"/>
        <end position="1775"/>
    </location>
</feature>
<dbReference type="SUPFAM" id="SSF53901">
    <property type="entry name" value="Thiolase-like"/>
    <property type="match status" value="2"/>
</dbReference>
<feature type="domain" description="PKS/mFAS DH" evidence="13">
    <location>
        <begin position="927"/>
        <end position="1229"/>
    </location>
</feature>
<feature type="domain" description="Carrier" evidence="11">
    <location>
        <begin position="3183"/>
        <end position="3258"/>
    </location>
</feature>
<evidence type="ECO:0000256" key="5">
    <source>
        <dbReference type="ARBA" id="ARBA00022679"/>
    </source>
</evidence>
<dbReference type="FunFam" id="1.10.1200.10:FF:000007">
    <property type="entry name" value="Probable polyketide synthase pks17"/>
    <property type="match status" value="2"/>
</dbReference>
<dbReference type="InterPro" id="IPR001227">
    <property type="entry name" value="Ac_transferase_dom_sf"/>
</dbReference>
<dbReference type="FunFam" id="3.40.366.10:FF:000002">
    <property type="entry name" value="Probable polyketide synthase 2"/>
    <property type="match status" value="2"/>
</dbReference>
<comment type="caution">
    <text evidence="14">The sequence shown here is derived from an EMBL/GenBank/DDBJ whole genome shotgun (WGS) entry which is preliminary data.</text>
</comment>
<reference evidence="14" key="1">
    <citation type="journal article" date="2014" name="Int. J. Syst. Evol. Microbiol.">
        <title>Complete genome sequence of Corynebacterium casei LMG S-19264T (=DSM 44701T), isolated from a smear-ripened cheese.</title>
        <authorList>
            <consortium name="US DOE Joint Genome Institute (JGI-PGF)"/>
            <person name="Walter F."/>
            <person name="Albersmeier A."/>
            <person name="Kalinowski J."/>
            <person name="Ruckert C."/>
        </authorList>
    </citation>
    <scope>NUCLEOTIDE SEQUENCE</scope>
    <source>
        <strain evidence="14">JCM 4059</strain>
    </source>
</reference>
<keyword evidence="5" id="KW-0808">Transferase</keyword>
<dbReference type="FunFam" id="3.40.47.10:FF:000019">
    <property type="entry name" value="Polyketide synthase type I"/>
    <property type="match status" value="2"/>
</dbReference>
<evidence type="ECO:0000259" key="11">
    <source>
        <dbReference type="PROSITE" id="PS50075"/>
    </source>
</evidence>
<dbReference type="SMART" id="SM00827">
    <property type="entry name" value="PKS_AT"/>
    <property type="match status" value="2"/>
</dbReference>
<dbReference type="Pfam" id="PF00698">
    <property type="entry name" value="Acyl_transf_1"/>
    <property type="match status" value="2"/>
</dbReference>
<organism evidence="14 15">
    <name type="scientific">Streptomyces mashuensis</name>
    <dbReference type="NCBI Taxonomy" id="33904"/>
    <lineage>
        <taxon>Bacteria</taxon>
        <taxon>Bacillati</taxon>
        <taxon>Actinomycetota</taxon>
        <taxon>Actinomycetes</taxon>
        <taxon>Kitasatosporales</taxon>
        <taxon>Streptomycetaceae</taxon>
        <taxon>Streptomyces</taxon>
    </lineage>
</organism>
<dbReference type="SMART" id="SM00826">
    <property type="entry name" value="PKS_DH"/>
    <property type="match status" value="1"/>
</dbReference>
<dbReference type="GO" id="GO:0033068">
    <property type="term" value="P:macrolide biosynthetic process"/>
    <property type="evidence" value="ECO:0007669"/>
    <property type="project" value="UniProtKB-ARBA"/>
</dbReference>
<feature type="region of interest" description="C-terminal hotdog fold" evidence="9">
    <location>
        <begin position="1069"/>
        <end position="1229"/>
    </location>
</feature>
<dbReference type="CDD" id="cd00833">
    <property type="entry name" value="PKS"/>
    <property type="match status" value="2"/>
</dbReference>
<dbReference type="InterPro" id="IPR014043">
    <property type="entry name" value="Acyl_transferase_dom"/>
</dbReference>
<dbReference type="Pfam" id="PF08659">
    <property type="entry name" value="KR"/>
    <property type="match status" value="2"/>
</dbReference>
<dbReference type="InterPro" id="IPR016036">
    <property type="entry name" value="Malonyl_transacylase_ACP-bd"/>
</dbReference>
<dbReference type="SMART" id="SM00823">
    <property type="entry name" value="PKS_PP"/>
    <property type="match status" value="2"/>
</dbReference>
<dbReference type="InterPro" id="IPR036736">
    <property type="entry name" value="ACP-like_sf"/>
</dbReference>
<evidence type="ECO:0000256" key="2">
    <source>
        <dbReference type="ARBA" id="ARBA00004792"/>
    </source>
</evidence>
<evidence type="ECO:0000256" key="7">
    <source>
        <dbReference type="ARBA" id="ARBA00023268"/>
    </source>
</evidence>
<dbReference type="SMART" id="SM00825">
    <property type="entry name" value="PKS_KS"/>
    <property type="match status" value="2"/>
</dbReference>
<dbReference type="PROSITE" id="PS52004">
    <property type="entry name" value="KS3_2"/>
    <property type="match status" value="2"/>
</dbReference>
<evidence type="ECO:0000256" key="6">
    <source>
        <dbReference type="ARBA" id="ARBA00023194"/>
    </source>
</evidence>
<dbReference type="CDD" id="cd08952">
    <property type="entry name" value="KR_1_SDR_x"/>
    <property type="match status" value="1"/>
</dbReference>
<comment type="pathway">
    <text evidence="2">Antibiotic biosynthesis.</text>
</comment>
<dbReference type="PROSITE" id="PS50075">
    <property type="entry name" value="CARRIER"/>
    <property type="match status" value="2"/>
</dbReference>
<dbReference type="SMART" id="SM00822">
    <property type="entry name" value="PKS_KR"/>
    <property type="match status" value="2"/>
</dbReference>
<evidence type="ECO:0000256" key="1">
    <source>
        <dbReference type="ARBA" id="ARBA00001957"/>
    </source>
</evidence>
<dbReference type="InterPro" id="IPR016035">
    <property type="entry name" value="Acyl_Trfase/lysoPLipase"/>
</dbReference>
<dbReference type="GO" id="GO:0006633">
    <property type="term" value="P:fatty acid biosynthetic process"/>
    <property type="evidence" value="ECO:0007669"/>
    <property type="project" value="InterPro"/>
</dbReference>
<dbReference type="Gene3D" id="3.30.70.3290">
    <property type="match status" value="2"/>
</dbReference>
<dbReference type="InterPro" id="IPR057326">
    <property type="entry name" value="KR_dom"/>
</dbReference>
<proteinExistence type="predicted"/>
<dbReference type="InterPro" id="IPR013968">
    <property type="entry name" value="PKS_KR"/>
</dbReference>
<dbReference type="InterPro" id="IPR016039">
    <property type="entry name" value="Thiolase-like"/>
</dbReference>
<name>A0A919EE00_9ACTN</name>
<evidence type="ECO:0000259" key="13">
    <source>
        <dbReference type="PROSITE" id="PS52019"/>
    </source>
</evidence>
<dbReference type="GO" id="GO:0031177">
    <property type="term" value="F:phosphopantetheine binding"/>
    <property type="evidence" value="ECO:0007669"/>
    <property type="project" value="InterPro"/>
</dbReference>
<dbReference type="InterPro" id="IPR032821">
    <property type="entry name" value="PKS_assoc"/>
</dbReference>
<dbReference type="InterPro" id="IPR020807">
    <property type="entry name" value="PKS_DH"/>
</dbReference>
<dbReference type="PROSITE" id="PS00012">
    <property type="entry name" value="PHOSPHOPANTETHEINE"/>
    <property type="match status" value="2"/>
</dbReference>
<evidence type="ECO:0000259" key="12">
    <source>
        <dbReference type="PROSITE" id="PS52004"/>
    </source>
</evidence>
<protein>
    <submittedName>
        <fullName evidence="14">Uncharacterized protein</fullName>
    </submittedName>
</protein>
<dbReference type="GO" id="GO:0004315">
    <property type="term" value="F:3-oxoacyl-[acyl-carrier-protein] synthase activity"/>
    <property type="evidence" value="ECO:0007669"/>
    <property type="project" value="InterPro"/>
</dbReference>
<dbReference type="Proteomes" id="UP000638313">
    <property type="component" value="Unassembled WGS sequence"/>
</dbReference>
<dbReference type="InterPro" id="IPR014031">
    <property type="entry name" value="Ketoacyl_synth_C"/>
</dbReference>
<feature type="domain" description="Ketosynthase family 3 (KS3)" evidence="12">
    <location>
        <begin position="35"/>
        <end position="461"/>
    </location>
</feature>
<keyword evidence="3" id="KW-0596">Phosphopantetheine</keyword>
<dbReference type="EMBL" id="BNBD01000007">
    <property type="protein sequence ID" value="GHF52584.1"/>
    <property type="molecule type" value="Genomic_DNA"/>
</dbReference>
<keyword evidence="4" id="KW-0597">Phosphoprotein</keyword>
<dbReference type="Gene3D" id="3.10.129.110">
    <property type="entry name" value="Polyketide synthase dehydratase"/>
    <property type="match status" value="1"/>
</dbReference>
<feature type="domain" description="Ketosynthase family 3 (KS3)" evidence="12">
    <location>
        <begin position="1794"/>
        <end position="2213"/>
    </location>
</feature>
<dbReference type="PANTHER" id="PTHR43775:SF51">
    <property type="entry name" value="INACTIVE PHENOLPHTHIOCEROL SYNTHESIS POLYKETIDE SYNTHASE TYPE I PKS1-RELATED"/>
    <property type="match status" value="1"/>
</dbReference>
<dbReference type="InterPro" id="IPR009081">
    <property type="entry name" value="PP-bd_ACP"/>
</dbReference>
<dbReference type="InterPro" id="IPR049551">
    <property type="entry name" value="PKS_DH_C"/>
</dbReference>
<dbReference type="PANTHER" id="PTHR43775">
    <property type="entry name" value="FATTY ACID SYNTHASE"/>
    <property type="match status" value="1"/>
</dbReference>
<dbReference type="SUPFAM" id="SSF51735">
    <property type="entry name" value="NAD(P)-binding Rossmann-fold domains"/>
    <property type="match status" value="4"/>
</dbReference>
<reference evidence="14" key="2">
    <citation type="submission" date="2020-09" db="EMBL/GenBank/DDBJ databases">
        <authorList>
            <person name="Sun Q."/>
            <person name="Ohkuma M."/>
        </authorList>
    </citation>
    <scope>NUCLEOTIDE SEQUENCE</scope>
    <source>
        <strain evidence="14">JCM 4059</strain>
    </source>
</reference>
<dbReference type="SUPFAM" id="SSF52151">
    <property type="entry name" value="FabD/lysophospholipase-like"/>
    <property type="match status" value="2"/>
</dbReference>
<dbReference type="InterPro" id="IPR020806">
    <property type="entry name" value="PKS_PP-bd"/>
</dbReference>
<dbReference type="InterPro" id="IPR015083">
    <property type="entry name" value="NorB/c/GfsB-D-like_docking"/>
</dbReference>
<evidence type="ECO:0000256" key="10">
    <source>
        <dbReference type="SAM" id="MobiDB-lite"/>
    </source>
</evidence>
<accession>A0A919EE00</accession>
<dbReference type="GO" id="GO:0004312">
    <property type="term" value="F:fatty acid synthase activity"/>
    <property type="evidence" value="ECO:0007669"/>
    <property type="project" value="TreeGrafter"/>
</dbReference>
<evidence type="ECO:0000256" key="9">
    <source>
        <dbReference type="PROSITE-ProRule" id="PRU01363"/>
    </source>
</evidence>
<dbReference type="InterPro" id="IPR014030">
    <property type="entry name" value="Ketoacyl_synth_N"/>
</dbReference>
<comment type="cofactor">
    <cofactor evidence="1">
        <name>pantetheine 4'-phosphate</name>
        <dbReference type="ChEBI" id="CHEBI:47942"/>
    </cofactor>
</comment>
<dbReference type="PROSITE" id="PS00606">
    <property type="entry name" value="KS3_1"/>
    <property type="match status" value="2"/>
</dbReference>
<keyword evidence="8" id="KW-0012">Acyltransferase</keyword>
<dbReference type="Gene3D" id="1.10.1200.10">
    <property type="entry name" value="ACP-like"/>
    <property type="match status" value="2"/>
</dbReference>
<dbReference type="InterPro" id="IPR036291">
    <property type="entry name" value="NAD(P)-bd_dom_sf"/>
</dbReference>
<dbReference type="Pfam" id="PF14765">
    <property type="entry name" value="PS-DH"/>
    <property type="match status" value="1"/>
</dbReference>
<feature type="region of interest" description="Disordered" evidence="10">
    <location>
        <begin position="3305"/>
        <end position="3341"/>
    </location>
</feature>
<dbReference type="InterPro" id="IPR006162">
    <property type="entry name" value="Ppantetheine_attach_site"/>
</dbReference>
<dbReference type="InterPro" id="IPR049900">
    <property type="entry name" value="PKS_mFAS_DH"/>
</dbReference>
<evidence type="ECO:0000313" key="15">
    <source>
        <dbReference type="Proteomes" id="UP000638313"/>
    </source>
</evidence>
<keyword evidence="6" id="KW-0045">Antibiotic biosynthesis</keyword>
<keyword evidence="7" id="KW-0511">Multifunctional enzyme</keyword>
<dbReference type="SMART" id="SM01294">
    <property type="entry name" value="PKS_PP_betabranch"/>
    <property type="match status" value="2"/>
</dbReference>
<evidence type="ECO:0000256" key="4">
    <source>
        <dbReference type="ARBA" id="ARBA00022553"/>
    </source>
</evidence>
<dbReference type="SUPFAM" id="SSF55048">
    <property type="entry name" value="Probable ACP-binding domain of malonyl-CoA ACP transacylase"/>
    <property type="match status" value="2"/>
</dbReference>
<keyword evidence="15" id="KW-1185">Reference proteome</keyword>
<dbReference type="Gene3D" id="3.40.47.10">
    <property type="match status" value="2"/>
</dbReference>
<dbReference type="PROSITE" id="PS52019">
    <property type="entry name" value="PKS_MFAS_DH"/>
    <property type="match status" value="1"/>
</dbReference>
<dbReference type="Pfam" id="PF16197">
    <property type="entry name" value="KAsynt_C_assoc"/>
    <property type="match status" value="2"/>
</dbReference>
<evidence type="ECO:0000313" key="14">
    <source>
        <dbReference type="EMBL" id="GHF52584.1"/>
    </source>
</evidence>
<dbReference type="Pfam" id="PF00550">
    <property type="entry name" value="PP-binding"/>
    <property type="match status" value="2"/>
</dbReference>
<dbReference type="InterPro" id="IPR042104">
    <property type="entry name" value="PKS_dehydratase_sf"/>
</dbReference>
<dbReference type="InterPro" id="IPR050091">
    <property type="entry name" value="PKS_NRPS_Biosynth_Enz"/>
</dbReference>
<gene>
    <name evidence="14" type="ORF">GCM10010218_37580</name>
</gene>
<dbReference type="Pfam" id="PF00109">
    <property type="entry name" value="ketoacyl-synt"/>
    <property type="match status" value="2"/>
</dbReference>
<dbReference type="CDD" id="cd08956">
    <property type="entry name" value="KR_3_FAS_SDR_x"/>
    <property type="match status" value="1"/>
</dbReference>
<dbReference type="InterPro" id="IPR018201">
    <property type="entry name" value="Ketoacyl_synth_AS"/>
</dbReference>
<comment type="caution">
    <text evidence="9">Lacks conserved residue(s) required for the propagation of feature annotation.</text>
</comment>
<dbReference type="InterPro" id="IPR020841">
    <property type="entry name" value="PKS_Beta-ketoAc_synthase_dom"/>
</dbReference>
<evidence type="ECO:0000256" key="3">
    <source>
        <dbReference type="ARBA" id="ARBA00022450"/>
    </source>
</evidence>
<dbReference type="SUPFAM" id="SSF47336">
    <property type="entry name" value="ACP-like"/>
    <property type="match status" value="2"/>
</dbReference>
<dbReference type="Pfam" id="PF02801">
    <property type="entry name" value="Ketoacyl-synt_C"/>
    <property type="match status" value="2"/>
</dbReference>
<dbReference type="InterPro" id="IPR049552">
    <property type="entry name" value="PKS_DH_N"/>
</dbReference>
<sequence>MATANEEKLLDNLKWVTTELRRARRRLQEVEAGSREPIAIVAMSCRFPGGVGSPEDLWRLVDEGGDAISGFPADRGWDVDALADPDPDKKGTFYNTGGGFLTGATEFDPAFFGISPREALAMDPQQRLLLETSWEVFERAGIDPARLRGSRTGVFVGASSMGYGSDLGQAPEELEGLLLTGGATSVLSGRIAYTFGLEGPAATVDTACSSSLVALHWATQALRQRECSLALVGGVTVMPSPDVFVEFSRQRGLATDGRCKSFAAAADGTGWSEGVGVLLVERLSDALKNGHQVLAVVRGSAVNQDGASNGLTAPNGPAQQRVIRQALANAELSAAEVDAVEAHGTGTTLGDPIEAQALLATYGQERPDGRPLWLGSLKSNLGHAQAAAGVGGIIKMVMALRHGTLPRTLHVDEPTPEVDWTAGAVSLLTEPRPWPQTEQPRRAAVSAFGVSGTNAHTIIEEAPAAEPADDTAATTTRHPVLPWLLSGRTPDAVRAQAERLRAHLDAHPGLRPADVAYSLATTRAALDHRTHVTGADRTELMQALAGLAEGTAAAPLTPADGKVAFLFTGQGSQRLGMGRELYEAYPVFAEALDAVCAEIDRYLSRPLKDVLFGDDAAVLDRTEFAQPALFAVEVALFRLLEAWGITPDLVSGHSVGEIAAAHVAGVFSLAHASVLVAARGRLMQKLPEGGAMVAVQATEDEVTPYLTDRTGIAAVNGPRSVVVSGDETDVLAIAARFEAEGRKTRRLTVSHAFHSPLMDDMLAAFREVAGRLTYHEPRIPVVSNLTGAIVAADEMTSPDFWVRHVREAVRFHDGVKALRAAEVTTFVELGPDGVLTAMAQESVEKTAENVAFVPVLRRDHSEAHSLTAALAAAHGHGAAVDWDAYFAGTGAVRVDLPTYAFQHQRYWLEPGSRAGDVTAAGLDAPRHPLLGAAVPLAGTDGVLFTGRLSRRTHPWPADHAVGGTPLVPGAAFVELAIRAGDQVGCEQVEELTLDAPLGLPEHGAVRLQVEVGPVDGAGRRALVVSSRHEDAPADAAWTRHATGTLAPGDLSAAPTAEDFGLGEWPPHGAQETEAGAAEVYEALADAGLASGPLFHGLRAVWRRGDEVFAEIALPGGADAGAFGLHPALLEAAAHAAHHAGEPPLSSGWYGAALHAVGATALRVRLAPAPAGGVSLHAADAEGAPVFSADRLTLRAVPAEVAGGGAAAAGDALFRTEWAALTGTAGASPQPAAVLGTPDAPEVAALASATGATVYENLAALAAAEGPVPALVFAPVTVATTDGGETETAGGPEAVRAAAHRTLALAQEWLSDERFDTSRLVFTTHGALAVSGTDTVPRPAHAAVWGLIRSAETENPGRFGLIDVEPGAVDVDGLPHALLADALTTGAEPELAVRGGQVFAPRLSRVTVDPDGAPALSPDGTVLVTGGTGTLGALVAQHLVDRHAVRHLLLLSRRGPDAPGAAELVARLGERGARVTVVACDAADPAALAGALAAVPAEHPLTAVVHTAGVLDDGVLASQTPGRLDTALRPKADAAWHLHALTRELGLSAFVVFSAAAGTLGAAGQANYAAANAYLDALAQHRRAQGLPATSLAWGLWARSSGITGDLSDADLRRMARGGMGALSSDEALGLLDTALATGHATLLPARLDLAAVRSAAGTDPVPAMFRGLVRGSARRTASTGATGSSLVRRLAALPATGREEAVLDLVRAQVAAVLGHGGPEAVEPHRAFKEAGFDSLTAVELRNRLSTGTGLKLPTTLVFDHPNPTALARHLLTELLGDDTTTHAETARAALADDEPIAIVAMSCRYPGGVASPEDLWDLVLAGGDAISGFPADRGWEATATDTGDVRLGGFLRDAARFDADFFGISPREALAMDPQQRLLLETSWEVFERAGIDATALRGSRTGVFVGAAYGGYDAGLDHLGDSVAGHVMTGNAASIMSGRVAYAFGLEGPAVTVDTACSSSLVALHWAVQALRSGECAMALAGGVTVMSTAGNFAEFSRQGGLAADGRVKAFAAAADGTGWSEGIGMLLVERLSDARRNGHPVLAVVRGSAVNQDGASNGLTAPNGPSQQRVIREALATARLTAADVDAVEAHGTGTTLGDPIEAQALLATYGQGRDDDRPLWLGSVKSNLGHTQAAAGVAGIIKMVLAMQHGVLPRTLHVDEPTPHVDWSTGAVELLTETREWPETGNRPRRAAISSFGISGTNAHTVIEHAPEPVTPEDGASRTVPPVLPYALSAKNDESLRAQAARLHAHLATHPELRPADVAYSLATSRTALDHRAVLPAAGREDLQAALDALAAGRDVPGLVEGAPAGGKVAFLFTGQGSQRLGMGRELYEAYPVFAEALDAVCAELDRHLRVPLKDVVFGDDAAVLDRTEFAQPALFAVEVALFRLLETWGITPDLVSGHSIGEIAAAHVAGVFSLADAAALVAARGRLMQDLPEGGAMVAVQATEDEVTPYLTDRAGIAAVNGPQSVVVSGEEADVLAIVARFEAEGRKTRRLTVSHAFHSPLMDDMLAAFREVAGRLTYHEPRVPVVSNLTGATVAADEMTSPDFWVRHVREAVRFHDGVKALEAAGVSAFVELGPDGILTAMAQESVADGAFVPVLRRDRAEAETLTRALAQVHVRGIAPDWDAYFAGTGARRVDLPTYAFQGRRYWPEPPATGDDRRYRVVWKPATDVAAGRRLTGQWLLLVPAALAGDPGIETVAAELALRGARVTTLPLGIGDIADAGGLGRRLAAAVASGEPVAGVLSLLALYETPHPAHPAVPAGLALTNALAQALEGLDDTIAPRLWCVTRGAVSVDAADPLASAVQAQVAGLGRVVALEQPERWGGLVDLPAEVDARAAGRLCDVLAGGGDEDQVAVRPSGAYVRRLVRAARTTAVRPGSEWTPRGTVLITGGTGALGAHVARWVARKGAERVVLVSRSGPAAAGADELRTELAGLGTETVLAACDVADREELATLIGKLAADGSPVRAVVHAAGISQPPGTAGELPDFARVVAAKTTGAVHLDALFGAGADGDPLDAFVLFSSIAGVWGSGGQGAYAAANAFLDALAEQRRARGLKATAVAWGPWAEGGMAAEGDAEEQLRRRGLPPMAPAANLAALGEALADDEVAVTVADVDWARFAPAFAAARPRPLIADLPEAREALREDSGEAGSAAGGGDAPAGLRQRLEALPGGDRLPALLDLVRGHVAAALGHGSGDAVAEDRAFKDLGFDSLTAVELRNRLNADTGLRLPTSLVFDYPNALALARHLLARLLPDAVAAAPLEEGDPQEAELRRKLAAIPLSRIREAGLLETLLDLADPQRTPVGERSDQGASPDDIDGMDVQHLIDMALDSNQP</sequence>
<dbReference type="Pfam" id="PF08990">
    <property type="entry name" value="Docking"/>
    <property type="match status" value="1"/>
</dbReference>